<keyword evidence="1" id="KW-0732">Signal</keyword>
<dbReference type="AlphaFoldDB" id="A0A6J4PY86"/>
<evidence type="ECO:0000313" key="2">
    <source>
        <dbReference type="EMBL" id="CAA9426997.1"/>
    </source>
</evidence>
<organism evidence="2">
    <name type="scientific">uncultured Pyrinomonadaceae bacterium</name>
    <dbReference type="NCBI Taxonomy" id="2283094"/>
    <lineage>
        <taxon>Bacteria</taxon>
        <taxon>Pseudomonadati</taxon>
        <taxon>Acidobacteriota</taxon>
        <taxon>Blastocatellia</taxon>
        <taxon>Blastocatellales</taxon>
        <taxon>Pyrinomonadaceae</taxon>
        <taxon>environmental samples</taxon>
    </lineage>
</organism>
<evidence type="ECO:0000256" key="1">
    <source>
        <dbReference type="ARBA" id="ARBA00022729"/>
    </source>
</evidence>
<dbReference type="Gene3D" id="2.130.10.130">
    <property type="entry name" value="Integrin alpha, N-terminal"/>
    <property type="match status" value="2"/>
</dbReference>
<dbReference type="Gene3D" id="2.40.128.340">
    <property type="match status" value="1"/>
</dbReference>
<name>A0A6J4PY86_9BACT</name>
<dbReference type="PANTHER" id="PTHR46580:SF2">
    <property type="entry name" value="MAM DOMAIN-CONTAINING PROTEIN"/>
    <property type="match status" value="1"/>
</dbReference>
<gene>
    <name evidence="2" type="ORF">AVDCRST_MAG74-3406</name>
</gene>
<proteinExistence type="predicted"/>
<protein>
    <submittedName>
        <fullName evidence="2">Multicopper oxidase</fullName>
    </submittedName>
</protein>
<dbReference type="EMBL" id="CADCUR010000290">
    <property type="protein sequence ID" value="CAA9426997.1"/>
    <property type="molecule type" value="Genomic_DNA"/>
</dbReference>
<dbReference type="InterPro" id="IPR028994">
    <property type="entry name" value="Integrin_alpha_N"/>
</dbReference>
<accession>A0A6J4PY86</accession>
<dbReference type="Pfam" id="PF13517">
    <property type="entry name" value="FG-GAP_3"/>
    <property type="match status" value="4"/>
</dbReference>
<dbReference type="SUPFAM" id="SSF69318">
    <property type="entry name" value="Integrin alpha N-terminal domain"/>
    <property type="match status" value="3"/>
</dbReference>
<reference evidence="2" key="1">
    <citation type="submission" date="2020-02" db="EMBL/GenBank/DDBJ databases">
        <authorList>
            <person name="Meier V. D."/>
        </authorList>
    </citation>
    <scope>NUCLEOTIDE SEQUENCE</scope>
    <source>
        <strain evidence="2">AVDCRST_MAG74</strain>
    </source>
</reference>
<dbReference type="InterPro" id="IPR013517">
    <property type="entry name" value="FG-GAP"/>
</dbReference>
<sequence length="668" mass="72651">MFCTFFAFLVAFGSAPPTVFGQCDSIAFETLSRKAVAPFSLDRVIVADFSGDNKPDIAIHDAENGKLTTYLNDGTGNFGNPIINEIGAQSSVVLPGDLNNDGKKDLVISYQNNSLTVRTFLGDNTGNFALWNQTTLPLHPGSALRVRDIANFNNDNRPDFVVDNMFFALNSDGTYATSGIQLSNSFPVIGDFNADGKADFAVSSLTTGARTSIFINNGTGSSFAETTLENQFYDLELSADINNDGKSDLVAFLSTNVGVNKTIVFLSNSAGGFTRTETALPNRTENYTFFTVRIGDFNGDGLKDLLIPSASSTFSLNTILLGSANGAFTAFEFLKRLPNSPSSNVFADFDGDGKTDHLSFARGTFFPFVFLLVKKNNCAPAGKTKIVDFDGDSATDVALWRASDGRWTIENSNGAVVRRVFWGRGDLGDVPTPGDYDGDGRTDIAVWRASEGVWYVLRSSDNSIQSIYWGMDGDKPVHADYDGDGKTDAAVYRASNGVWYVRQSSDATLFTLQFGLPDDKPVPADYDGDNKADIVVWRPSNGVWYHLNSNANYGFSAVRWGRDGDQPAPTDYDGDGKVDVAVWRPSDSVWYLRSSYNQSFAAYRYGSNGDSAQPGNYAIFGNCCNETALLGVYRPTNNAWYLNISSFTRTVNLGENGEVPVSKLPRVE</sequence>
<dbReference type="PANTHER" id="PTHR46580">
    <property type="entry name" value="SENSOR KINASE-RELATED"/>
    <property type="match status" value="1"/>
</dbReference>